<evidence type="ECO:0000313" key="9">
    <source>
        <dbReference type="EMBL" id="GAT32700.1"/>
    </source>
</evidence>
<dbReference type="Gene3D" id="3.20.20.70">
    <property type="entry name" value="Aldolase class I"/>
    <property type="match status" value="1"/>
</dbReference>
<protein>
    <recommendedName>
        <fullName evidence="8">Radical SAM core domain-containing protein</fullName>
    </recommendedName>
</protein>
<dbReference type="InParanoid" id="A0A146G526"/>
<comment type="caution">
    <text evidence="9">The sequence shown here is derived from an EMBL/GenBank/DDBJ whole genome shotgun (WGS) entry which is preliminary data.</text>
</comment>
<dbReference type="Pfam" id="PF04055">
    <property type="entry name" value="Radical_SAM"/>
    <property type="match status" value="1"/>
</dbReference>
<dbReference type="SFLD" id="SFLDG01384">
    <property type="entry name" value="thioether_bond_formation_requi"/>
    <property type="match status" value="1"/>
</dbReference>
<dbReference type="RefSeq" id="WP_075078518.1">
    <property type="nucleotide sequence ID" value="NZ_BDCO01000002.1"/>
</dbReference>
<accession>A0A146G526</accession>
<evidence type="ECO:0000256" key="3">
    <source>
        <dbReference type="ARBA" id="ARBA00022691"/>
    </source>
</evidence>
<dbReference type="OrthoDB" id="9808591at2"/>
<dbReference type="InterPro" id="IPR034491">
    <property type="entry name" value="Anaerob_Ser_sulfatase-maturase"/>
</dbReference>
<dbReference type="PANTHER" id="PTHR43273">
    <property type="entry name" value="ANAEROBIC SULFATASE-MATURATING ENZYME HOMOLOG ASLB-RELATED"/>
    <property type="match status" value="1"/>
</dbReference>
<dbReference type="SFLD" id="SFLDS00029">
    <property type="entry name" value="Radical_SAM"/>
    <property type="match status" value="1"/>
</dbReference>
<sequence>MAKPFGAICNLECSYCYYLGKKEMYPASESFRMSDPVLDQYIRQYIDSQDTEEVTFVWQGGEPTLLGLGFFEKALELQARHGQGRKISNSLQTNGTNLTDEWCEFFHRHHFLIGVSIDGPRKIHDRYRLDKKQQPTFDRVVNGIALLKKHKVEFNTLTVVNRTNAAQPLDVYRFLKRLGSRYLQFIPIVEIDHQRSTPGRTVVTQESVEPRQFGEFLIRIFDEWVRHDVGQTFVQLFDNTLSRHMGLPSTVCAFGETCGEAMAIEHNGDVFSCDHFVYPEYRLGNIMETPLADIALSERQQQFGRMKKDGLPKYCRECHVLFACNGECPKHRFLKTHDGEEGLNYLCTAYQRFFHHTDPYMKTMAHLLHRGRPASDVMRLAN</sequence>
<dbReference type="SFLD" id="SFLDG01386">
    <property type="entry name" value="main_SPASM_domain-containing"/>
    <property type="match status" value="1"/>
</dbReference>
<evidence type="ECO:0000256" key="6">
    <source>
        <dbReference type="ARBA" id="ARBA00023014"/>
    </source>
</evidence>
<keyword evidence="3" id="KW-0949">S-adenosyl-L-methionine</keyword>
<dbReference type="InterPro" id="IPR013785">
    <property type="entry name" value="Aldolase_TIM"/>
</dbReference>
<dbReference type="NCBIfam" id="TIGR03942">
    <property type="entry name" value="sulfatase_rSAM"/>
    <property type="match status" value="1"/>
</dbReference>
<feature type="domain" description="Radical SAM core" evidence="8">
    <location>
        <begin position="1"/>
        <end position="226"/>
    </location>
</feature>
<name>A0A146G526_TERSA</name>
<dbReference type="InterPro" id="IPR013087">
    <property type="entry name" value="Znf_C2H2_type"/>
</dbReference>
<dbReference type="PANTHER" id="PTHR43273:SF3">
    <property type="entry name" value="ANAEROBIC SULFATASE-MATURATING ENZYME HOMOLOG ASLB-RELATED"/>
    <property type="match status" value="1"/>
</dbReference>
<dbReference type="Pfam" id="PF13186">
    <property type="entry name" value="SPASM"/>
    <property type="match status" value="1"/>
</dbReference>
<keyword evidence="5" id="KW-0408">Iron</keyword>
<dbReference type="GO" id="GO:0051539">
    <property type="term" value="F:4 iron, 4 sulfur cluster binding"/>
    <property type="evidence" value="ECO:0007669"/>
    <property type="project" value="UniProtKB-KW"/>
</dbReference>
<keyword evidence="2" id="KW-0004">4Fe-4S</keyword>
<dbReference type="AlphaFoldDB" id="A0A146G526"/>
<dbReference type="NCBIfam" id="TIGR04085">
    <property type="entry name" value="rSAM_more_4Fe4S"/>
    <property type="match status" value="1"/>
</dbReference>
<dbReference type="CDD" id="cd01335">
    <property type="entry name" value="Radical_SAM"/>
    <property type="match status" value="1"/>
</dbReference>
<evidence type="ECO:0000256" key="4">
    <source>
        <dbReference type="ARBA" id="ARBA00022723"/>
    </source>
</evidence>
<dbReference type="InterPro" id="IPR007197">
    <property type="entry name" value="rSAM"/>
</dbReference>
<keyword evidence="4" id="KW-0479">Metal-binding</keyword>
<dbReference type="PROSITE" id="PS51918">
    <property type="entry name" value="RADICAL_SAM"/>
    <property type="match status" value="1"/>
</dbReference>
<dbReference type="SFLD" id="SFLDG01067">
    <property type="entry name" value="SPASM/twitch_domain_containing"/>
    <property type="match status" value="1"/>
</dbReference>
<dbReference type="NCBIfam" id="NF010308">
    <property type="entry name" value="PRK13745.1"/>
    <property type="match status" value="1"/>
</dbReference>
<dbReference type="GO" id="GO:0046872">
    <property type="term" value="F:metal ion binding"/>
    <property type="evidence" value="ECO:0007669"/>
    <property type="project" value="UniProtKB-KW"/>
</dbReference>
<proteinExistence type="inferred from homology"/>
<dbReference type="SFLD" id="SFLDG01072">
    <property type="entry name" value="dehydrogenase_like"/>
    <property type="match status" value="1"/>
</dbReference>
<dbReference type="EMBL" id="BDCO01000002">
    <property type="protein sequence ID" value="GAT32700.1"/>
    <property type="molecule type" value="Genomic_DNA"/>
</dbReference>
<gene>
    <name evidence="9" type="ORF">TSACC_21100</name>
</gene>
<evidence type="ECO:0000256" key="5">
    <source>
        <dbReference type="ARBA" id="ARBA00023004"/>
    </source>
</evidence>
<dbReference type="GO" id="GO:0016491">
    <property type="term" value="F:oxidoreductase activity"/>
    <property type="evidence" value="ECO:0007669"/>
    <property type="project" value="InterPro"/>
</dbReference>
<evidence type="ECO:0000256" key="7">
    <source>
        <dbReference type="ARBA" id="ARBA00023601"/>
    </source>
</evidence>
<keyword evidence="10" id="KW-1185">Reference proteome</keyword>
<comment type="cofactor">
    <cofactor evidence="1">
        <name>[4Fe-4S] cluster</name>
        <dbReference type="ChEBI" id="CHEBI:49883"/>
    </cofactor>
</comment>
<evidence type="ECO:0000256" key="1">
    <source>
        <dbReference type="ARBA" id="ARBA00001966"/>
    </source>
</evidence>
<organism evidence="9 10">
    <name type="scientific">Terrimicrobium sacchariphilum</name>
    <dbReference type="NCBI Taxonomy" id="690879"/>
    <lineage>
        <taxon>Bacteria</taxon>
        <taxon>Pseudomonadati</taxon>
        <taxon>Verrucomicrobiota</taxon>
        <taxon>Terrimicrobiia</taxon>
        <taxon>Terrimicrobiales</taxon>
        <taxon>Terrimicrobiaceae</taxon>
        <taxon>Terrimicrobium</taxon>
    </lineage>
</organism>
<dbReference type="SFLD" id="SFLDF00285">
    <property type="entry name" value="anaerobic_Ser-type_sulfatase-m"/>
    <property type="match status" value="1"/>
</dbReference>
<evidence type="ECO:0000259" key="8">
    <source>
        <dbReference type="PROSITE" id="PS51918"/>
    </source>
</evidence>
<dbReference type="SUPFAM" id="SSF102114">
    <property type="entry name" value="Radical SAM enzymes"/>
    <property type="match status" value="1"/>
</dbReference>
<dbReference type="STRING" id="690879.TSACC_21100"/>
<dbReference type="InterPro" id="IPR058240">
    <property type="entry name" value="rSAM_sf"/>
</dbReference>
<reference evidence="10" key="1">
    <citation type="journal article" date="2017" name="Genome Announc.">
        <title>Draft Genome Sequence of Terrimicrobium sacchariphilum NM-5T, a Facultative Anaerobic Soil Bacterium of the Class Spartobacteria.</title>
        <authorList>
            <person name="Qiu Y.L."/>
            <person name="Tourlousse D.M."/>
            <person name="Matsuura N."/>
            <person name="Ohashi A."/>
            <person name="Sekiguchi Y."/>
        </authorList>
    </citation>
    <scope>NUCLEOTIDE SEQUENCE [LARGE SCALE GENOMIC DNA]</scope>
    <source>
        <strain evidence="10">NM-5</strain>
    </source>
</reference>
<dbReference type="Proteomes" id="UP000076023">
    <property type="component" value="Unassembled WGS sequence"/>
</dbReference>
<comment type="similarity">
    <text evidence="7">Belongs to the radical SAM superfamily. Anaerobic sulfatase-maturating enzyme family.</text>
</comment>
<dbReference type="FunCoup" id="A0A146G526">
    <property type="interactions" value="24"/>
</dbReference>
<dbReference type="InterPro" id="IPR023885">
    <property type="entry name" value="4Fe4S-binding_SPASM_dom"/>
</dbReference>
<dbReference type="PROSITE" id="PS00028">
    <property type="entry name" value="ZINC_FINGER_C2H2_1"/>
    <property type="match status" value="1"/>
</dbReference>
<dbReference type="InterPro" id="IPR047207">
    <property type="entry name" value="SPASM_anSME"/>
</dbReference>
<evidence type="ECO:0000256" key="2">
    <source>
        <dbReference type="ARBA" id="ARBA00022485"/>
    </source>
</evidence>
<dbReference type="InterPro" id="IPR023867">
    <property type="entry name" value="Sulphatase_maturase_rSAM"/>
</dbReference>
<evidence type="ECO:0000313" key="10">
    <source>
        <dbReference type="Proteomes" id="UP000076023"/>
    </source>
</evidence>
<dbReference type="CDD" id="cd21120">
    <property type="entry name" value="SPASM_anSME"/>
    <property type="match status" value="1"/>
</dbReference>
<keyword evidence="6" id="KW-0411">Iron-sulfur</keyword>